<sequence length="46" mass="5180">MVAQSLLDPITMAIRAVLLREDMRLKTPVGVLHTALEATENNMIFR</sequence>
<evidence type="ECO:0000313" key="2">
    <source>
        <dbReference type="EMBL" id="RWT21491.1"/>
    </source>
</evidence>
<dbReference type="KEGG" id="rpln:B1209_20740"/>
<gene>
    <name evidence="1" type="ORF">DMB90_16575</name>
    <name evidence="2" type="ORF">DN603_17125</name>
</gene>
<dbReference type="EMBL" id="QKOX01000017">
    <property type="protein sequence ID" value="RWT21491.1"/>
    <property type="molecule type" value="Genomic_DNA"/>
</dbReference>
<evidence type="ECO:0000313" key="3">
    <source>
        <dbReference type="Proteomes" id="UP000288843"/>
    </source>
</evidence>
<name>A0A443VKN7_RAOPL</name>
<organism evidence="2 3">
    <name type="scientific">Raoultella planticola</name>
    <name type="common">Klebsiella planticola</name>
    <dbReference type="NCBI Taxonomy" id="575"/>
    <lineage>
        <taxon>Bacteria</taxon>
        <taxon>Pseudomonadati</taxon>
        <taxon>Pseudomonadota</taxon>
        <taxon>Gammaproteobacteria</taxon>
        <taxon>Enterobacterales</taxon>
        <taxon>Enterobacteriaceae</taxon>
        <taxon>Klebsiella/Raoultella group</taxon>
        <taxon>Raoultella</taxon>
    </lineage>
</organism>
<dbReference type="EMBL" id="CP029752">
    <property type="protein sequence ID" value="QFG76864.1"/>
    <property type="molecule type" value="Genomic_DNA"/>
</dbReference>
<protein>
    <submittedName>
        <fullName evidence="2">MarR family transcriptional regulator</fullName>
    </submittedName>
</protein>
<proteinExistence type="predicted"/>
<accession>A0A443VKN7</accession>
<reference evidence="2 3" key="2">
    <citation type="submission" date="2018-06" db="EMBL/GenBank/DDBJ databases">
        <title>Carbapenemase-producing Enterobacteriaceae present in wastewater treatment plant effluent and nearby surface waters in the US.</title>
        <authorList>
            <person name="Mathys D.A."/>
            <person name="Mollenkopf D.F."/>
            <person name="Feicht S.M."/>
            <person name="Adams R.J."/>
            <person name="Albers A.L."/>
            <person name="Stuever D.M."/>
            <person name="Daniels J.B."/>
            <person name="Wittum T.E."/>
        </authorList>
    </citation>
    <scope>NUCLEOTIDE SEQUENCE [LARGE SCALE GENOMIC DNA]</scope>
    <source>
        <strain evidence="2 3">GEO_47_Down_B</strain>
    </source>
</reference>
<evidence type="ECO:0000313" key="1">
    <source>
        <dbReference type="EMBL" id="QFG76864.1"/>
    </source>
</evidence>
<dbReference type="Proteomes" id="UP000288843">
    <property type="component" value="Unassembled WGS sequence"/>
</dbReference>
<reference evidence="1" key="1">
    <citation type="submission" date="2018-05" db="EMBL/GenBank/DDBJ databases">
        <title>Bacterial isolates from healthy term breastfed infants carrying antibiotic resistance genes.</title>
        <authorList>
            <person name="Casaburi G."/>
        </authorList>
    </citation>
    <scope>NUCLEOTIDE SEQUENCE [LARGE SCALE GENOMIC DNA]</scope>
    <source>
        <strain evidence="1">7084_4</strain>
    </source>
</reference>
<dbReference type="AlphaFoldDB" id="A0A443VKN7"/>